<dbReference type="RefSeq" id="WP_123133841.1">
    <property type="nucleotide sequence ID" value="NZ_RJJE01000017.1"/>
</dbReference>
<dbReference type="EMBL" id="RJJE01000017">
    <property type="protein sequence ID" value="RNI27373.1"/>
    <property type="molecule type" value="Genomic_DNA"/>
</dbReference>
<evidence type="ECO:0000313" key="3">
    <source>
        <dbReference type="Proteomes" id="UP000271010"/>
    </source>
</evidence>
<evidence type="ECO:0000259" key="1">
    <source>
        <dbReference type="PROSITE" id="PS51534"/>
    </source>
</evidence>
<dbReference type="AlphaFoldDB" id="A0A3M9MR67"/>
<protein>
    <submittedName>
        <fullName evidence="2">TIR domain-containing protein</fullName>
    </submittedName>
</protein>
<dbReference type="PROSITE" id="PS51534">
    <property type="entry name" value="SEFIR"/>
    <property type="match status" value="1"/>
</dbReference>
<gene>
    <name evidence="2" type="ORF">EFA69_14635</name>
</gene>
<proteinExistence type="predicted"/>
<sequence length="483" mass="56362">MEAPLQMNRKVFISYSWTTPAHEQWVLALAERLMADGIEVVIDKWDLKEGHDLYDFMESMVKSEGIHKVLIILDKKYSEKADARSGGVGTETQIISPKIYKDTSQEKFIPIVVERDNLGNAFLPTFLEGRVYIDMSNNDQFEKNYESLIRNIYDRPLYSKPKVGAAPKYLFEETPMNFKTSFLLRSFDSHYDRHPNRLNSMIREFLDEFYINLKAFGITFETHDHIGVGKAICDSVNQYTPLRDDYITFVDKLTKLGVEFDFDVMVRFFENLTLLTAPGDGRGSWTNHEFDNFRLFIRELFLYTVAVAMKNECYWLVENALHSGYFTKDSRNYRNDAKSFDAFNYHVDVIDKYYKDTFSQNFFSPMADLMIKRLPETVSKSQLVQADLLCHYVAELKDVYWFPMTYIYDSSGKSEIFYKLVSKRHFEKVKGVFGFDTVEEFKAKLIKMKAEESSSNRIRYSGSFDSVSPLYSVVEIESLATVR</sequence>
<feature type="domain" description="SEFIR" evidence="1">
    <location>
        <begin position="8"/>
        <end position="144"/>
    </location>
</feature>
<dbReference type="OrthoDB" id="5149141at2"/>
<dbReference type="Proteomes" id="UP000271010">
    <property type="component" value="Unassembled WGS sequence"/>
</dbReference>
<dbReference type="SUPFAM" id="SSF52200">
    <property type="entry name" value="Toll/Interleukin receptor TIR domain"/>
    <property type="match status" value="1"/>
</dbReference>
<dbReference type="Gene3D" id="3.40.50.10140">
    <property type="entry name" value="Toll/interleukin-1 receptor homology (TIR) domain"/>
    <property type="match status" value="1"/>
</dbReference>
<accession>A0A3M9MR67</accession>
<evidence type="ECO:0000313" key="2">
    <source>
        <dbReference type="EMBL" id="RNI27373.1"/>
    </source>
</evidence>
<dbReference type="InterPro" id="IPR000157">
    <property type="entry name" value="TIR_dom"/>
</dbReference>
<comment type="caution">
    <text evidence="2">The sequence shown here is derived from an EMBL/GenBank/DDBJ whole genome shotgun (WGS) entry which is preliminary data.</text>
</comment>
<dbReference type="Pfam" id="PF13676">
    <property type="entry name" value="TIR_2"/>
    <property type="match status" value="1"/>
</dbReference>
<reference evidence="2 3" key="1">
    <citation type="submission" date="2018-11" db="EMBL/GenBank/DDBJ databases">
        <title>Rufibacter latericius sp. nov., isolated from water in Baiyang Lake.</title>
        <authorList>
            <person name="Yang Y."/>
        </authorList>
    </citation>
    <scope>NUCLEOTIDE SEQUENCE [LARGE SCALE GENOMIC DNA]</scope>
    <source>
        <strain evidence="2 3">MCC P1</strain>
    </source>
</reference>
<organism evidence="2 3">
    <name type="scientific">Rufibacter immobilis</name>
    <dbReference type="NCBI Taxonomy" id="1348778"/>
    <lineage>
        <taxon>Bacteria</taxon>
        <taxon>Pseudomonadati</taxon>
        <taxon>Bacteroidota</taxon>
        <taxon>Cytophagia</taxon>
        <taxon>Cytophagales</taxon>
        <taxon>Hymenobacteraceae</taxon>
        <taxon>Rufibacter</taxon>
    </lineage>
</organism>
<keyword evidence="3" id="KW-1185">Reference proteome</keyword>
<dbReference type="InterPro" id="IPR013568">
    <property type="entry name" value="SEFIR_dom"/>
</dbReference>
<name>A0A3M9MR67_9BACT</name>
<dbReference type="InterPro" id="IPR035897">
    <property type="entry name" value="Toll_tir_struct_dom_sf"/>
</dbReference>
<dbReference type="GO" id="GO:0007165">
    <property type="term" value="P:signal transduction"/>
    <property type="evidence" value="ECO:0007669"/>
    <property type="project" value="InterPro"/>
</dbReference>